<feature type="domain" description="Major facilitator superfamily (MFS) profile" evidence="5">
    <location>
        <begin position="214"/>
        <end position="401"/>
    </location>
</feature>
<feature type="transmembrane region" description="Helical" evidence="4">
    <location>
        <begin position="251"/>
        <end position="272"/>
    </location>
</feature>
<feature type="transmembrane region" description="Helical" evidence="4">
    <location>
        <begin position="134"/>
        <end position="154"/>
    </location>
</feature>
<dbReference type="GO" id="GO:0022857">
    <property type="term" value="F:transmembrane transporter activity"/>
    <property type="evidence" value="ECO:0007669"/>
    <property type="project" value="InterPro"/>
</dbReference>
<proteinExistence type="predicted"/>
<keyword evidence="3 4" id="KW-0472">Membrane</keyword>
<feature type="transmembrane region" description="Helical" evidence="4">
    <location>
        <begin position="279"/>
        <end position="298"/>
    </location>
</feature>
<feature type="transmembrane region" description="Helical" evidence="4">
    <location>
        <begin position="338"/>
        <end position="357"/>
    </location>
</feature>
<dbReference type="SUPFAM" id="SSF103473">
    <property type="entry name" value="MFS general substrate transporter"/>
    <property type="match status" value="1"/>
</dbReference>
<dbReference type="Pfam" id="PF07690">
    <property type="entry name" value="MFS_1"/>
    <property type="match status" value="2"/>
</dbReference>
<feature type="transmembrane region" description="Helical" evidence="4">
    <location>
        <begin position="214"/>
        <end position="239"/>
    </location>
</feature>
<comment type="caution">
    <text evidence="6">The sequence shown here is derived from an EMBL/GenBank/DDBJ whole genome shotgun (WGS) entry which is preliminary data.</text>
</comment>
<feature type="transmembrane region" description="Helical" evidence="4">
    <location>
        <begin position="77"/>
        <end position="95"/>
    </location>
</feature>
<feature type="transmembrane region" description="Helical" evidence="4">
    <location>
        <begin position="12"/>
        <end position="33"/>
    </location>
</feature>
<evidence type="ECO:0000256" key="4">
    <source>
        <dbReference type="SAM" id="Phobius"/>
    </source>
</evidence>
<dbReference type="InterPro" id="IPR036259">
    <property type="entry name" value="MFS_trans_sf"/>
</dbReference>
<dbReference type="PANTHER" id="PTHR23520:SF5">
    <property type="entry name" value="TRANSPORTER, PUTATIVE (AFU_ORTHOLOGUE AFUA_3G04000)-RELATED"/>
    <property type="match status" value="1"/>
</dbReference>
<evidence type="ECO:0000259" key="5">
    <source>
        <dbReference type="PROSITE" id="PS50850"/>
    </source>
</evidence>
<feature type="transmembrane region" description="Helical" evidence="4">
    <location>
        <begin position="174"/>
        <end position="193"/>
    </location>
</feature>
<dbReference type="InterPro" id="IPR011701">
    <property type="entry name" value="MFS"/>
</dbReference>
<evidence type="ECO:0000256" key="1">
    <source>
        <dbReference type="ARBA" id="ARBA00022692"/>
    </source>
</evidence>
<feature type="transmembrane region" description="Helical" evidence="4">
    <location>
        <begin position="369"/>
        <end position="390"/>
    </location>
</feature>
<name>A0A7C4UFW5_UNCW3</name>
<evidence type="ECO:0000256" key="3">
    <source>
        <dbReference type="ARBA" id="ARBA00023136"/>
    </source>
</evidence>
<dbReference type="InterPro" id="IPR020846">
    <property type="entry name" value="MFS_dom"/>
</dbReference>
<accession>A0A7C4UFW5</accession>
<dbReference type="Gene3D" id="1.20.1250.20">
    <property type="entry name" value="MFS general substrate transporter like domains"/>
    <property type="match status" value="2"/>
</dbReference>
<protein>
    <submittedName>
        <fullName evidence="6">MFS transporter</fullName>
    </submittedName>
</protein>
<evidence type="ECO:0000313" key="6">
    <source>
        <dbReference type="EMBL" id="HGW91478.1"/>
    </source>
</evidence>
<dbReference type="PANTHER" id="PTHR23520">
    <property type="entry name" value="TRANSPORTER, PUTATIVE (AFU_ORTHOLOGUE AFUA_3G04000)-RELATED"/>
    <property type="match status" value="1"/>
</dbReference>
<dbReference type="EMBL" id="DTHG01000036">
    <property type="protein sequence ID" value="HGW91478.1"/>
    <property type="molecule type" value="Genomic_DNA"/>
</dbReference>
<feature type="transmembrane region" description="Helical" evidence="4">
    <location>
        <begin position="101"/>
        <end position="122"/>
    </location>
</feature>
<feature type="transmembrane region" description="Helical" evidence="4">
    <location>
        <begin position="53"/>
        <end position="70"/>
    </location>
</feature>
<organism evidence="6">
    <name type="scientific">candidate division WOR-3 bacterium</name>
    <dbReference type="NCBI Taxonomy" id="2052148"/>
    <lineage>
        <taxon>Bacteria</taxon>
        <taxon>Bacteria division WOR-3</taxon>
    </lineage>
</organism>
<dbReference type="PROSITE" id="PS50850">
    <property type="entry name" value="MFS"/>
    <property type="match status" value="1"/>
</dbReference>
<reference evidence="6" key="1">
    <citation type="journal article" date="2020" name="mSystems">
        <title>Genome- and Community-Level Interaction Insights into Carbon Utilization and Element Cycling Functions of Hydrothermarchaeota in Hydrothermal Sediment.</title>
        <authorList>
            <person name="Zhou Z."/>
            <person name="Liu Y."/>
            <person name="Xu W."/>
            <person name="Pan J."/>
            <person name="Luo Z.H."/>
            <person name="Li M."/>
        </authorList>
    </citation>
    <scope>NUCLEOTIDE SEQUENCE [LARGE SCALE GENOMIC DNA]</scope>
    <source>
        <strain evidence="6">SpSt-780</strain>
    </source>
</reference>
<sequence>MKISIPKFSRDAKLFLFGNFINGFGITGFNLLFNLYLKSKGIGEGSIGRLLSVGAYSTMLMVLPASFLIRKFSLKKIFTFTVLFLISGYLLAVISASLKSIFIGMIISGMCSAIFSCVGGPLIMEVSGPEERTLLFSFNFAISLSASIFGNILAGNLSVILNRFNITQEIALKFAIIIHLFIASFSLIPFLSIRDARIFDEEENIFKMHTKIGLILKLSTPHLLVGFGAGLSIPFLNLYFRDRFSLSTSTIGYFFSISQLTMIFGTLIAPFISKHKGKIITIVLSQIFSVPFLFILSVTNNLPIAFISFILRSSLMNMAQPIVTNFSLEMVDKNTRPFLSGLLTIAWISGWGLSANIGGKIIESKGYSLPFNLTGIFYIISSILYLRLLLPLEISREKNKK</sequence>
<evidence type="ECO:0000256" key="2">
    <source>
        <dbReference type="ARBA" id="ARBA00022989"/>
    </source>
</evidence>
<gene>
    <name evidence="6" type="ORF">ENV67_02925</name>
</gene>
<keyword evidence="2 4" id="KW-1133">Transmembrane helix</keyword>
<keyword evidence="1 4" id="KW-0812">Transmembrane</keyword>
<dbReference type="AlphaFoldDB" id="A0A7C4UFW5"/>